<dbReference type="InterPro" id="IPR001965">
    <property type="entry name" value="Znf_PHD"/>
</dbReference>
<dbReference type="CDD" id="cd15492">
    <property type="entry name" value="PHD_BRPF_JADE_like"/>
    <property type="match status" value="1"/>
</dbReference>
<dbReference type="GO" id="GO:0008270">
    <property type="term" value="F:zinc ion binding"/>
    <property type="evidence" value="ECO:0007669"/>
    <property type="project" value="UniProtKB-KW"/>
</dbReference>
<feature type="region of interest" description="Disordered" evidence="5">
    <location>
        <begin position="523"/>
        <end position="542"/>
    </location>
</feature>
<proteinExistence type="predicted"/>
<feature type="compositionally biased region" description="Basic and acidic residues" evidence="5">
    <location>
        <begin position="525"/>
        <end position="536"/>
    </location>
</feature>
<protein>
    <recommendedName>
        <fullName evidence="6">PHD-type domain-containing protein</fullName>
    </recommendedName>
</protein>
<organism evidence="7">
    <name type="scientific">Pelagomonas calceolata</name>
    <dbReference type="NCBI Taxonomy" id="35677"/>
    <lineage>
        <taxon>Eukaryota</taxon>
        <taxon>Sar</taxon>
        <taxon>Stramenopiles</taxon>
        <taxon>Ochrophyta</taxon>
        <taxon>Pelagophyceae</taxon>
        <taxon>Pelagomonadales</taxon>
        <taxon>Pelagomonadaceae</taxon>
        <taxon>Pelagomonas</taxon>
    </lineage>
</organism>
<dbReference type="InterPro" id="IPR011011">
    <property type="entry name" value="Znf_FYVE_PHD"/>
</dbReference>
<evidence type="ECO:0000256" key="5">
    <source>
        <dbReference type="SAM" id="MobiDB-lite"/>
    </source>
</evidence>
<keyword evidence="1" id="KW-0479">Metal-binding</keyword>
<evidence type="ECO:0000259" key="6">
    <source>
        <dbReference type="PROSITE" id="PS50016"/>
    </source>
</evidence>
<accession>A0A7S4A2Z7</accession>
<dbReference type="Pfam" id="PF00628">
    <property type="entry name" value="PHD"/>
    <property type="match status" value="1"/>
</dbReference>
<feature type="region of interest" description="Disordered" evidence="5">
    <location>
        <begin position="1"/>
        <end position="23"/>
    </location>
</feature>
<evidence type="ECO:0000256" key="3">
    <source>
        <dbReference type="ARBA" id="ARBA00022833"/>
    </source>
</evidence>
<reference evidence="7" key="1">
    <citation type="submission" date="2021-01" db="EMBL/GenBank/DDBJ databases">
        <authorList>
            <person name="Corre E."/>
            <person name="Pelletier E."/>
            <person name="Niang G."/>
            <person name="Scheremetjew M."/>
            <person name="Finn R."/>
            <person name="Kale V."/>
            <person name="Holt S."/>
            <person name="Cochrane G."/>
            <person name="Meng A."/>
            <person name="Brown T."/>
            <person name="Cohen L."/>
        </authorList>
    </citation>
    <scope>NUCLEOTIDE SEQUENCE</scope>
    <source>
        <strain evidence="7">CCMP1756</strain>
    </source>
</reference>
<evidence type="ECO:0000256" key="1">
    <source>
        <dbReference type="ARBA" id="ARBA00022723"/>
    </source>
</evidence>
<dbReference type="EMBL" id="HBIW01020304">
    <property type="protein sequence ID" value="CAE0702023.1"/>
    <property type="molecule type" value="Transcribed_RNA"/>
</dbReference>
<dbReference type="PROSITE" id="PS01359">
    <property type="entry name" value="ZF_PHD_1"/>
    <property type="match status" value="1"/>
</dbReference>
<feature type="region of interest" description="Disordered" evidence="5">
    <location>
        <begin position="412"/>
        <end position="450"/>
    </location>
</feature>
<evidence type="ECO:0000313" key="7">
    <source>
        <dbReference type="EMBL" id="CAE0702023.1"/>
    </source>
</evidence>
<keyword evidence="3" id="KW-0862">Zinc</keyword>
<sequence>MRKFKKGAPPTARGGRPNKRDAYAAQRVGQSAVTFLGERDLARRSNARFLPEPRPRAYWHPETKDSCEVCGGAYTDCLEDTIVYCDGCDRGFHQRCYHVTVIPEDDWFCRVCIRRRGGVTPLTMIPQAPAVPTIVEHEESGDPDLILDALKHAGLDKCVDFLVLASVQLRFGYPSLPLRSLIDCLRTDLERVVEWDKEGPCAYEKLCKNYLRNTGILPKKEPRWCTALADCLRIMQCVEMSSWLVDQDELQACRPVGMEPAESTDEFSVGDTVEAQWKGRAEWWEGTVESVGELTLGVRYDDGTVEEAVPIGLCRPGAEQRTKNKEYKEKMEADIREKLNGLNARRRAKILRVLAEETLQGGVVKQRLEKYTGQSRDWYPRQFIDETLIGVDSQGRAYRCMEDDVGGCLLYREKDPTRTPPHGPHAHERARKRPKVAAPSRRDQRSNPSAEAIACSARQIHTIANELIGGHDGDELWLAKCLRDLAKHVAAKREERASILKQQERAIRRERQVARDLGSYVLPESESRTRGKKVDYSDMGNG</sequence>
<evidence type="ECO:0000256" key="2">
    <source>
        <dbReference type="ARBA" id="ARBA00022771"/>
    </source>
</evidence>
<dbReference type="PROSITE" id="PS50016">
    <property type="entry name" value="ZF_PHD_2"/>
    <property type="match status" value="1"/>
</dbReference>
<dbReference type="InterPro" id="IPR013083">
    <property type="entry name" value="Znf_RING/FYVE/PHD"/>
</dbReference>
<evidence type="ECO:0000256" key="4">
    <source>
        <dbReference type="PROSITE-ProRule" id="PRU00146"/>
    </source>
</evidence>
<gene>
    <name evidence="7" type="ORF">PCAL00307_LOCUS17462</name>
</gene>
<name>A0A7S4A2Z7_9STRA</name>
<dbReference type="SUPFAM" id="SSF57903">
    <property type="entry name" value="FYVE/PHD zinc finger"/>
    <property type="match status" value="1"/>
</dbReference>
<dbReference type="InterPro" id="IPR019787">
    <property type="entry name" value="Znf_PHD-finger"/>
</dbReference>
<dbReference type="Gene3D" id="3.30.40.10">
    <property type="entry name" value="Zinc/RING finger domain, C3HC4 (zinc finger)"/>
    <property type="match status" value="1"/>
</dbReference>
<dbReference type="Gene3D" id="2.30.30.140">
    <property type="match status" value="1"/>
</dbReference>
<dbReference type="InterPro" id="IPR019786">
    <property type="entry name" value="Zinc_finger_PHD-type_CS"/>
</dbReference>
<keyword evidence="2 4" id="KW-0863">Zinc-finger</keyword>
<dbReference type="AlphaFoldDB" id="A0A7S4A2Z7"/>
<dbReference type="SMART" id="SM00249">
    <property type="entry name" value="PHD"/>
    <property type="match status" value="1"/>
</dbReference>
<feature type="domain" description="PHD-type" evidence="6">
    <location>
        <begin position="64"/>
        <end position="115"/>
    </location>
</feature>